<dbReference type="InterPro" id="IPR029044">
    <property type="entry name" value="Nucleotide-diphossugar_trans"/>
</dbReference>
<evidence type="ECO:0000256" key="1">
    <source>
        <dbReference type="ARBA" id="ARBA00022679"/>
    </source>
</evidence>
<dbReference type="Pfam" id="PF04488">
    <property type="entry name" value="Gly_transf_sug"/>
    <property type="match status" value="1"/>
</dbReference>
<dbReference type="InterPro" id="IPR051706">
    <property type="entry name" value="Glycosyltransferase_domain"/>
</dbReference>
<evidence type="ECO:0000313" key="3">
    <source>
        <dbReference type="EMBL" id="KAF0686924.1"/>
    </source>
</evidence>
<dbReference type="Gene3D" id="3.90.550.20">
    <property type="match status" value="1"/>
</dbReference>
<name>A0A6A4XTT6_9STRA</name>
<evidence type="ECO:0000256" key="2">
    <source>
        <dbReference type="SAM" id="Phobius"/>
    </source>
</evidence>
<dbReference type="InterPro" id="IPR007577">
    <property type="entry name" value="GlycoTrfase_DXD_sugar-bd_CS"/>
</dbReference>
<dbReference type="OrthoDB" id="3647at2759"/>
<feature type="non-terminal residue" evidence="3">
    <location>
        <position position="163"/>
    </location>
</feature>
<protein>
    <submittedName>
        <fullName evidence="3">Uncharacterized protein</fullName>
    </submittedName>
</protein>
<dbReference type="AlphaFoldDB" id="A0A6A4XTT6"/>
<organism evidence="3">
    <name type="scientific">Aphanomyces stellatus</name>
    <dbReference type="NCBI Taxonomy" id="120398"/>
    <lineage>
        <taxon>Eukaryota</taxon>
        <taxon>Sar</taxon>
        <taxon>Stramenopiles</taxon>
        <taxon>Oomycota</taxon>
        <taxon>Saprolegniomycetes</taxon>
        <taxon>Saprolegniales</taxon>
        <taxon>Verrucalvaceae</taxon>
        <taxon>Aphanomyces</taxon>
    </lineage>
</organism>
<dbReference type="GO" id="GO:0000030">
    <property type="term" value="F:mannosyltransferase activity"/>
    <property type="evidence" value="ECO:0007669"/>
    <property type="project" value="TreeGrafter"/>
</dbReference>
<keyword evidence="2" id="KW-0812">Transmembrane</keyword>
<reference evidence="3" key="1">
    <citation type="submission" date="2019-06" db="EMBL/GenBank/DDBJ databases">
        <title>Genomics analysis of Aphanomyces spp. identifies a new class of oomycete effector associated with host adaptation.</title>
        <authorList>
            <person name="Gaulin E."/>
        </authorList>
    </citation>
    <scope>NUCLEOTIDE SEQUENCE</scope>
    <source>
        <strain evidence="3">CBS 578.67</strain>
    </source>
</reference>
<dbReference type="EMBL" id="VJMH01006966">
    <property type="protein sequence ID" value="KAF0686924.1"/>
    <property type="molecule type" value="Genomic_DNA"/>
</dbReference>
<dbReference type="PANTHER" id="PTHR32385:SF23">
    <property type="entry name" value="NUCLEOTIDE-DIPHOSPHO-SUGAR TRANSFERASE"/>
    <property type="match status" value="1"/>
</dbReference>
<dbReference type="SUPFAM" id="SSF53448">
    <property type="entry name" value="Nucleotide-diphospho-sugar transferases"/>
    <property type="match status" value="1"/>
</dbReference>
<keyword evidence="2" id="KW-1133">Transmembrane helix</keyword>
<dbReference type="GO" id="GO:0051999">
    <property type="term" value="P:mannosyl-inositol phosphorylceramide biosynthetic process"/>
    <property type="evidence" value="ECO:0007669"/>
    <property type="project" value="TreeGrafter"/>
</dbReference>
<keyword evidence="1" id="KW-0808">Transferase</keyword>
<accession>A0A6A4XTT6</accession>
<dbReference type="GO" id="GO:0016020">
    <property type="term" value="C:membrane"/>
    <property type="evidence" value="ECO:0007669"/>
    <property type="project" value="GOC"/>
</dbReference>
<proteinExistence type="predicted"/>
<dbReference type="PANTHER" id="PTHR32385">
    <property type="entry name" value="MANNOSYL PHOSPHORYLINOSITOL CERAMIDE SYNTHASE"/>
    <property type="match status" value="1"/>
</dbReference>
<comment type="caution">
    <text evidence="3">The sequence shown here is derived from an EMBL/GenBank/DDBJ whole genome shotgun (WGS) entry which is preliminary data.</text>
</comment>
<gene>
    <name evidence="3" type="ORF">As57867_021203</name>
</gene>
<feature type="transmembrane region" description="Helical" evidence="2">
    <location>
        <begin position="21"/>
        <end position="40"/>
    </location>
</feature>
<sequence>MTPPSRITATPQSTNSATSKGTMRLMPIFMGLVIVGGTLWRVNCLETILVASDRMLRHHEPHDAAVPPHTSPITRLIHQSWKTADAIPSKFVPWMQSWRARNPTWDYMFWDDVDNLQLFKTYFPEYYPMATQLSKISLADMARYAMLYHYGGVYADADFECLQ</sequence>
<keyword evidence="2" id="KW-0472">Membrane</keyword>